<evidence type="ECO:0000256" key="1">
    <source>
        <dbReference type="ARBA" id="ARBA00000085"/>
    </source>
</evidence>
<evidence type="ECO:0000256" key="4">
    <source>
        <dbReference type="ARBA" id="ARBA00022679"/>
    </source>
</evidence>
<evidence type="ECO:0000256" key="8">
    <source>
        <dbReference type="SAM" id="MobiDB-lite"/>
    </source>
</evidence>
<feature type="domain" description="CheR-type methyltransferase" evidence="11">
    <location>
        <begin position="234"/>
        <end position="493"/>
    </location>
</feature>
<feature type="active site" evidence="7">
    <location>
        <position position="56"/>
    </location>
</feature>
<comment type="catalytic activity">
    <reaction evidence="2">
        <text>L-glutamyl-[protein] + S-adenosyl-L-methionine = [protein]-L-glutamate 5-O-methyl ester + S-adenosyl-L-homocysteine</text>
        <dbReference type="Rhea" id="RHEA:24452"/>
        <dbReference type="Rhea" id="RHEA-COMP:10208"/>
        <dbReference type="Rhea" id="RHEA-COMP:10311"/>
        <dbReference type="ChEBI" id="CHEBI:29973"/>
        <dbReference type="ChEBI" id="CHEBI:57856"/>
        <dbReference type="ChEBI" id="CHEBI:59789"/>
        <dbReference type="ChEBI" id="CHEBI:82795"/>
        <dbReference type="EC" id="2.1.1.80"/>
    </reaction>
</comment>
<dbReference type="InterPro" id="IPR036804">
    <property type="entry name" value="CheR_N_sf"/>
</dbReference>
<dbReference type="Gene3D" id="3.40.50.150">
    <property type="entry name" value="Vaccinia Virus protein VP39"/>
    <property type="match status" value="1"/>
</dbReference>
<dbReference type="PROSITE" id="PS50122">
    <property type="entry name" value="CHEB"/>
    <property type="match status" value="1"/>
</dbReference>
<dbReference type="InterPro" id="IPR029063">
    <property type="entry name" value="SAM-dependent_MTases_sf"/>
</dbReference>
<evidence type="ECO:0000259" key="10">
    <source>
        <dbReference type="PROSITE" id="PS50122"/>
    </source>
</evidence>
<dbReference type="SMART" id="SM00388">
    <property type="entry name" value="HisKA"/>
    <property type="match status" value="1"/>
</dbReference>
<dbReference type="PROSITE" id="PS50109">
    <property type="entry name" value="HIS_KIN"/>
    <property type="match status" value="1"/>
</dbReference>
<keyword evidence="5" id="KW-0949">S-adenosyl-L-methionine</keyword>
<comment type="catalytic activity">
    <reaction evidence="1">
        <text>ATP + protein L-histidine = ADP + protein N-phospho-L-histidine.</text>
        <dbReference type="EC" id="2.7.13.3"/>
    </reaction>
</comment>
<organism evidence="12 13">
    <name type="scientific">Ktedonobacter robiniae</name>
    <dbReference type="NCBI Taxonomy" id="2778365"/>
    <lineage>
        <taxon>Bacteria</taxon>
        <taxon>Bacillati</taxon>
        <taxon>Chloroflexota</taxon>
        <taxon>Ktedonobacteria</taxon>
        <taxon>Ktedonobacterales</taxon>
        <taxon>Ktedonobacteraceae</taxon>
        <taxon>Ktedonobacter</taxon>
    </lineage>
</organism>
<dbReference type="SUPFAM" id="SSF53335">
    <property type="entry name" value="S-adenosyl-L-methionine-dependent methyltransferases"/>
    <property type="match status" value="1"/>
</dbReference>
<dbReference type="SUPFAM" id="SSF55874">
    <property type="entry name" value="ATPase domain of HSP90 chaperone/DNA topoisomerase II/histidine kinase"/>
    <property type="match status" value="1"/>
</dbReference>
<feature type="active site" evidence="7">
    <location>
        <position position="148"/>
    </location>
</feature>
<protein>
    <recommendedName>
        <fullName evidence="14">Chemotaxis protein CheR</fullName>
    </recommendedName>
</protein>
<feature type="active site" evidence="7">
    <location>
        <position position="29"/>
    </location>
</feature>
<dbReference type="PANTHER" id="PTHR24422">
    <property type="entry name" value="CHEMOTAXIS PROTEIN METHYLTRANSFERASE"/>
    <property type="match status" value="1"/>
</dbReference>
<dbReference type="InterPro" id="IPR022642">
    <property type="entry name" value="CheR_C"/>
</dbReference>
<dbReference type="SUPFAM" id="SSF55785">
    <property type="entry name" value="PYP-like sensor domain (PAS domain)"/>
    <property type="match status" value="1"/>
</dbReference>
<dbReference type="InterPro" id="IPR000673">
    <property type="entry name" value="Sig_transdc_resp-reg_Me-estase"/>
</dbReference>
<dbReference type="Proteomes" id="UP000654345">
    <property type="component" value="Unassembled WGS sequence"/>
</dbReference>
<sequence length="1110" mass="123374">MDTTFDTNCAFHESPSGQPGFPVVGIGASAGGLEAFTQLLRGLPAATGMAYVVIQHLDPTRASLLPSLLAHIAPMPVHEAQDDMILELDHVYVIPPQAELTLEQGTLKFSPRLPGLGQPFLIDTFFRSLAHERGQQAIGVLLSGTASDGTMGLQEIKAEGGITFAQDEHSAAFPQMPRNAIAAGCVDHVLPPEGIASVLTRLSSHSYISQAQIAEPVETLQEEEQSLTTILLGLRQQTGVDFLTYKRGTLKRRILHRMAVLQIEHFAEYATYLREHPAEIDALYQDVLISVTSFFRDEAAFDALTHYAFPDIAQHLTPGDAIRIWVPGCSTGEEVYSLVICLLEFLEERSLMPPIQLLATDINSRVLERARTGVYPETALSAVSPARLERFFTPVDWEKGSYRISQAIRERCIFALHNVIKDPPFAQLDLVSCRNVLIYLEPALQQKVIQTFHYALKPHRFLLLGVSENVDPLSRLFTPVERRQKLYAREASKPSYPLSVVTGEGVLSTSNPQEGGPRMPEETTPNGDIQQEADRLLLASYVPASVIINTEMEILQVRGHTGSYLELAPGRTSLNLLKMAREGLRLGLRMAIHAARKDNRPVTKEGLQVATFGAEREIRVTVIPLKGPPAEHYFLVLFEDMAPPMPATPPPGEQTGRVSKRGPAARRNAALELELATTRADMQEMLEERDSTNEELQAANEEIRSSNEELQSVNEELEASQEELETSNQEVTTANQELEARNEQLKVVQERADAIVETVREPLVVLSDDLHVERANDAFYQFFKVAPWETEGCFLYDLGNAQWNIPRLRMLLEQVCLTNQPFHDFEVEYIFPLIGHKVMLLNARRVLHEHKSVRSHLILLAIEDITDRKELERQKDALLGLASHELRTPIASAKLTLQMLQRRLTKAGDEPSATQLGKIDAHLNRLTGLLDSFLDTTAIATGKLSLHLELFAIDDLAREICEELERTTPSHSILFAQEAHAEVYGDRVRTGEVLSNLLTNAIKYSPPAEPIEVRVVGDADMVTVSVQDHGEGIPQDLQTRIFERFYRVSDDTKQKRPPGAGLGLYLAAGITKQQGGRIWIESAPGKGQRFSSPFQGAQLQKTVKSVEESN</sequence>
<dbReference type="EMBL" id="BNJG01000003">
    <property type="protein sequence ID" value="GHO59134.1"/>
    <property type="molecule type" value="Genomic_DNA"/>
</dbReference>
<name>A0ABQ3V1V4_9CHLR</name>
<dbReference type="Pfam" id="PF03705">
    <property type="entry name" value="CheR_N"/>
    <property type="match status" value="1"/>
</dbReference>
<keyword evidence="6" id="KW-0418">Kinase</keyword>
<dbReference type="SUPFAM" id="SSF47384">
    <property type="entry name" value="Homodimeric domain of signal transducing histidine kinase"/>
    <property type="match status" value="1"/>
</dbReference>
<dbReference type="Pfam" id="PF01739">
    <property type="entry name" value="CheR"/>
    <property type="match status" value="1"/>
</dbReference>
<dbReference type="Pfam" id="PF00512">
    <property type="entry name" value="HisKA"/>
    <property type="match status" value="1"/>
</dbReference>
<feature type="domain" description="Histidine kinase" evidence="9">
    <location>
        <begin position="881"/>
        <end position="1098"/>
    </location>
</feature>
<proteinExistence type="predicted"/>
<dbReference type="SMART" id="SM00138">
    <property type="entry name" value="MeTrc"/>
    <property type="match status" value="1"/>
</dbReference>
<feature type="region of interest" description="Disordered" evidence="8">
    <location>
        <begin position="689"/>
        <end position="726"/>
    </location>
</feature>
<dbReference type="Gene3D" id="3.30.565.10">
    <property type="entry name" value="Histidine kinase-like ATPase, C-terminal domain"/>
    <property type="match status" value="1"/>
</dbReference>
<gene>
    <name evidence="12" type="ORF">KSB_76090</name>
</gene>
<dbReference type="InterPro" id="IPR035909">
    <property type="entry name" value="CheB_C"/>
</dbReference>
<evidence type="ECO:0000313" key="12">
    <source>
        <dbReference type="EMBL" id="GHO59134.1"/>
    </source>
</evidence>
<dbReference type="InterPro" id="IPR035965">
    <property type="entry name" value="PAS-like_dom_sf"/>
</dbReference>
<dbReference type="CDD" id="cd16434">
    <property type="entry name" value="CheB-CheR_fusion"/>
    <property type="match status" value="1"/>
</dbReference>
<evidence type="ECO:0000256" key="3">
    <source>
        <dbReference type="ARBA" id="ARBA00022603"/>
    </source>
</evidence>
<dbReference type="InterPro" id="IPR036890">
    <property type="entry name" value="HATPase_C_sf"/>
</dbReference>
<dbReference type="CDD" id="cd00082">
    <property type="entry name" value="HisKA"/>
    <property type="match status" value="1"/>
</dbReference>
<dbReference type="Gene3D" id="3.30.450.20">
    <property type="entry name" value="PAS domain"/>
    <property type="match status" value="1"/>
</dbReference>
<dbReference type="InterPro" id="IPR022641">
    <property type="entry name" value="CheR_N"/>
</dbReference>
<dbReference type="Pfam" id="PF02518">
    <property type="entry name" value="HATPase_c"/>
    <property type="match status" value="1"/>
</dbReference>
<dbReference type="InterPro" id="IPR050903">
    <property type="entry name" value="Bact_Chemotaxis_MeTrfase"/>
</dbReference>
<accession>A0ABQ3V1V4</accession>
<feature type="domain" description="CheB-type methylesterase" evidence="10">
    <location>
        <begin position="17"/>
        <end position="206"/>
    </location>
</feature>
<keyword evidence="3" id="KW-0489">Methyltransferase</keyword>
<dbReference type="SMART" id="SM00387">
    <property type="entry name" value="HATPase_c"/>
    <property type="match status" value="1"/>
</dbReference>
<evidence type="ECO:0008006" key="14">
    <source>
        <dbReference type="Google" id="ProtNLM"/>
    </source>
</evidence>
<evidence type="ECO:0000256" key="5">
    <source>
        <dbReference type="ARBA" id="ARBA00022691"/>
    </source>
</evidence>
<evidence type="ECO:0000259" key="11">
    <source>
        <dbReference type="PROSITE" id="PS50123"/>
    </source>
</evidence>
<dbReference type="Pfam" id="PF01339">
    <property type="entry name" value="CheB_methylest"/>
    <property type="match status" value="1"/>
</dbReference>
<dbReference type="CDD" id="cd00075">
    <property type="entry name" value="HATPase"/>
    <property type="match status" value="1"/>
</dbReference>
<dbReference type="Gene3D" id="3.40.50.180">
    <property type="entry name" value="Methylesterase CheB, C-terminal domain"/>
    <property type="match status" value="1"/>
</dbReference>
<dbReference type="InterPro" id="IPR036097">
    <property type="entry name" value="HisK_dim/P_sf"/>
</dbReference>
<evidence type="ECO:0000256" key="6">
    <source>
        <dbReference type="ARBA" id="ARBA00022777"/>
    </source>
</evidence>
<keyword evidence="4" id="KW-0808">Transferase</keyword>
<dbReference type="RefSeq" id="WP_201375342.1">
    <property type="nucleotide sequence ID" value="NZ_BNJG01000003.1"/>
</dbReference>
<keyword evidence="7" id="KW-0378">Hydrolase</keyword>
<evidence type="ECO:0000313" key="13">
    <source>
        <dbReference type="Proteomes" id="UP000654345"/>
    </source>
</evidence>
<dbReference type="SUPFAM" id="SSF52738">
    <property type="entry name" value="Methylesterase CheB, C-terminal domain"/>
    <property type="match status" value="1"/>
</dbReference>
<dbReference type="Gene3D" id="1.10.155.10">
    <property type="entry name" value="Chemotaxis receptor methyltransferase CheR, N-terminal domain"/>
    <property type="match status" value="1"/>
</dbReference>
<dbReference type="Gene3D" id="1.10.287.130">
    <property type="match status" value="1"/>
</dbReference>
<dbReference type="InterPro" id="IPR003594">
    <property type="entry name" value="HATPase_dom"/>
</dbReference>
<keyword evidence="13" id="KW-1185">Reference proteome</keyword>
<reference evidence="12 13" key="1">
    <citation type="journal article" date="2021" name="Int. J. Syst. Evol. Microbiol.">
        <title>Reticulibacter mediterranei gen. nov., sp. nov., within the new family Reticulibacteraceae fam. nov., and Ktedonospora formicarum gen. nov., sp. nov., Ktedonobacter robiniae sp. nov., Dictyobacter formicarum sp. nov. and Dictyobacter arantiisoli sp. nov., belonging to the class Ktedonobacteria.</title>
        <authorList>
            <person name="Yabe S."/>
            <person name="Zheng Y."/>
            <person name="Wang C.M."/>
            <person name="Sakai Y."/>
            <person name="Abe K."/>
            <person name="Yokota A."/>
            <person name="Donadio S."/>
            <person name="Cavaletti L."/>
            <person name="Monciardini P."/>
        </authorList>
    </citation>
    <scope>NUCLEOTIDE SEQUENCE [LARGE SCALE GENOMIC DNA]</scope>
    <source>
        <strain evidence="12 13">SOSP1-30</strain>
    </source>
</reference>
<dbReference type="SUPFAM" id="SSF47757">
    <property type="entry name" value="Chemotaxis receptor methyltransferase CheR, N-terminal domain"/>
    <property type="match status" value="1"/>
</dbReference>
<dbReference type="InterPro" id="IPR000780">
    <property type="entry name" value="CheR_MeTrfase"/>
</dbReference>
<evidence type="ECO:0000256" key="2">
    <source>
        <dbReference type="ARBA" id="ARBA00001541"/>
    </source>
</evidence>
<dbReference type="PRINTS" id="PR00996">
    <property type="entry name" value="CHERMTFRASE"/>
</dbReference>
<dbReference type="InterPro" id="IPR003661">
    <property type="entry name" value="HisK_dim/P_dom"/>
</dbReference>
<feature type="region of interest" description="Disordered" evidence="8">
    <location>
        <begin position="503"/>
        <end position="527"/>
    </location>
</feature>
<keyword evidence="7" id="KW-0145">Chemotaxis</keyword>
<dbReference type="PROSITE" id="PS50123">
    <property type="entry name" value="CHER"/>
    <property type="match status" value="1"/>
</dbReference>
<dbReference type="InterPro" id="IPR005467">
    <property type="entry name" value="His_kinase_dom"/>
</dbReference>
<comment type="caution">
    <text evidence="12">The sequence shown here is derived from an EMBL/GenBank/DDBJ whole genome shotgun (WGS) entry which is preliminary data.</text>
</comment>
<evidence type="ECO:0000256" key="7">
    <source>
        <dbReference type="PROSITE-ProRule" id="PRU00050"/>
    </source>
</evidence>
<evidence type="ECO:0000259" key="9">
    <source>
        <dbReference type="PROSITE" id="PS50109"/>
    </source>
</evidence>
<feature type="compositionally biased region" description="Polar residues" evidence="8">
    <location>
        <begin position="1089"/>
        <end position="1103"/>
    </location>
</feature>
<dbReference type="PANTHER" id="PTHR24422:SF27">
    <property type="entry name" value="PROTEIN-GLUTAMATE O-METHYLTRANSFERASE"/>
    <property type="match status" value="1"/>
</dbReference>
<feature type="compositionally biased region" description="Acidic residues" evidence="8">
    <location>
        <begin position="715"/>
        <end position="725"/>
    </location>
</feature>
<feature type="region of interest" description="Disordered" evidence="8">
    <location>
        <begin position="1084"/>
        <end position="1110"/>
    </location>
</feature>